<gene>
    <name evidence="3" type="ORF">FALBO_3991</name>
</gene>
<comment type="caution">
    <text evidence="3">The sequence shown here is derived from an EMBL/GenBank/DDBJ whole genome shotgun (WGS) entry which is preliminary data.</text>
</comment>
<keyword evidence="2" id="KW-0560">Oxidoreductase</keyword>
<dbReference type="PANTHER" id="PTHR24320:SF283">
    <property type="entry name" value="RETINOL DEHYDROGENASE 11"/>
    <property type="match status" value="1"/>
</dbReference>
<protein>
    <submittedName>
        <fullName evidence="3">Retinol dehydrogenase 13</fullName>
    </submittedName>
</protein>
<evidence type="ECO:0000256" key="2">
    <source>
        <dbReference type="ARBA" id="ARBA00023002"/>
    </source>
</evidence>
<evidence type="ECO:0000313" key="4">
    <source>
        <dbReference type="Proteomes" id="UP000554235"/>
    </source>
</evidence>
<evidence type="ECO:0000256" key="1">
    <source>
        <dbReference type="ARBA" id="ARBA00006484"/>
    </source>
</evidence>
<dbReference type="AlphaFoldDB" id="A0A8H4LGB8"/>
<dbReference type="GO" id="GO:0016491">
    <property type="term" value="F:oxidoreductase activity"/>
    <property type="evidence" value="ECO:0007669"/>
    <property type="project" value="UniProtKB-KW"/>
</dbReference>
<dbReference type="InterPro" id="IPR002347">
    <property type="entry name" value="SDR_fam"/>
</dbReference>
<dbReference type="PANTHER" id="PTHR24320">
    <property type="entry name" value="RETINOL DEHYDROGENASE"/>
    <property type="match status" value="1"/>
</dbReference>
<organism evidence="3 4">
    <name type="scientific">Fusarium albosuccineum</name>
    <dbReference type="NCBI Taxonomy" id="1237068"/>
    <lineage>
        <taxon>Eukaryota</taxon>
        <taxon>Fungi</taxon>
        <taxon>Dikarya</taxon>
        <taxon>Ascomycota</taxon>
        <taxon>Pezizomycotina</taxon>
        <taxon>Sordariomycetes</taxon>
        <taxon>Hypocreomycetidae</taxon>
        <taxon>Hypocreales</taxon>
        <taxon>Nectriaceae</taxon>
        <taxon>Fusarium</taxon>
        <taxon>Fusarium decemcellulare species complex</taxon>
    </lineage>
</organism>
<name>A0A8H4LGB8_9HYPO</name>
<reference evidence="3 4" key="1">
    <citation type="submission" date="2020-01" db="EMBL/GenBank/DDBJ databases">
        <title>Identification and distribution of gene clusters putatively required for synthesis of sphingolipid metabolism inhibitors in phylogenetically diverse species of the filamentous fungus Fusarium.</title>
        <authorList>
            <person name="Kim H.-S."/>
            <person name="Busman M."/>
            <person name="Brown D.W."/>
            <person name="Divon H."/>
            <person name="Uhlig S."/>
            <person name="Proctor R.H."/>
        </authorList>
    </citation>
    <scope>NUCLEOTIDE SEQUENCE [LARGE SCALE GENOMIC DNA]</scope>
    <source>
        <strain evidence="3 4">NRRL 20459</strain>
    </source>
</reference>
<sequence length="351" mass="37375">MTSNPQFDSNTTGTEVAAALGGQIRGRNVVITGVSPESIGASTALAIASQSPSTLVLASRTKSKVETVAKNIKAKYPTVTVKVVILDLSSIDSIKSAAAETNSTLDRIDILINNAGVSQLTRDPVITPGGIKVDLQFFTNHLGPFLFTELLLPGLLKAGSQAGKGEPRIVNLSSHGHRLSPIRFSDYAFERELYDGVPEDERPPTAVAPGFLQIRDGYAGFIGYGQSKTANVLHSVELTRRLQSKGANVLALAVHPGSITTGLNRNLDDEGKETLGGTAPGGVWKSIDEGAATTLVAAFDPKLVETESRGYWYLADCQLADQRLADHARDPKAAERLWVETEKMLGITSII</sequence>
<dbReference type="InterPro" id="IPR036291">
    <property type="entry name" value="NAD(P)-bd_dom_sf"/>
</dbReference>
<dbReference type="Pfam" id="PF00106">
    <property type="entry name" value="adh_short"/>
    <property type="match status" value="1"/>
</dbReference>
<proteinExistence type="inferred from homology"/>
<dbReference type="PRINTS" id="PR00081">
    <property type="entry name" value="GDHRDH"/>
</dbReference>
<dbReference type="Proteomes" id="UP000554235">
    <property type="component" value="Unassembled WGS sequence"/>
</dbReference>
<dbReference type="EMBL" id="JAADYS010000516">
    <property type="protein sequence ID" value="KAF4469120.1"/>
    <property type="molecule type" value="Genomic_DNA"/>
</dbReference>
<dbReference type="OrthoDB" id="191139at2759"/>
<evidence type="ECO:0000313" key="3">
    <source>
        <dbReference type="EMBL" id="KAF4469120.1"/>
    </source>
</evidence>
<dbReference type="SUPFAM" id="SSF51735">
    <property type="entry name" value="NAD(P)-binding Rossmann-fold domains"/>
    <property type="match status" value="1"/>
</dbReference>
<accession>A0A8H4LGB8</accession>
<dbReference type="Gene3D" id="3.40.50.720">
    <property type="entry name" value="NAD(P)-binding Rossmann-like Domain"/>
    <property type="match status" value="1"/>
</dbReference>
<comment type="similarity">
    <text evidence="1">Belongs to the short-chain dehydrogenases/reductases (SDR) family.</text>
</comment>
<keyword evidence="4" id="KW-1185">Reference proteome</keyword>